<keyword evidence="4" id="KW-1185">Reference proteome</keyword>
<feature type="transmembrane region" description="Helical" evidence="2">
    <location>
        <begin position="810"/>
        <end position="831"/>
    </location>
</feature>
<organism evidence="3 4">
    <name type="scientific">Aduncisulcus paluster</name>
    <dbReference type="NCBI Taxonomy" id="2918883"/>
    <lineage>
        <taxon>Eukaryota</taxon>
        <taxon>Metamonada</taxon>
        <taxon>Carpediemonas-like organisms</taxon>
        <taxon>Aduncisulcus</taxon>
    </lineage>
</organism>
<feature type="region of interest" description="Disordered" evidence="1">
    <location>
        <begin position="573"/>
        <end position="610"/>
    </location>
</feature>
<reference evidence="3" key="1">
    <citation type="submission" date="2022-03" db="EMBL/GenBank/DDBJ databases">
        <title>Draft genome sequence of Aduncisulcus paluster, a free-living microaerophilic Fornicata.</title>
        <authorList>
            <person name="Yuyama I."/>
            <person name="Kume K."/>
            <person name="Tamura T."/>
            <person name="Inagaki Y."/>
            <person name="Hashimoto T."/>
        </authorList>
    </citation>
    <scope>NUCLEOTIDE SEQUENCE</scope>
    <source>
        <strain evidence="3">NY0171</strain>
    </source>
</reference>
<evidence type="ECO:0000256" key="2">
    <source>
        <dbReference type="SAM" id="Phobius"/>
    </source>
</evidence>
<keyword evidence="2" id="KW-1133">Transmembrane helix</keyword>
<protein>
    <recommendedName>
        <fullName evidence="5">ER membrane protein complex subunit 1</fullName>
    </recommendedName>
</protein>
<keyword evidence="2" id="KW-0472">Membrane</keyword>
<comment type="caution">
    <text evidence="3">The sequence shown here is derived from an EMBL/GenBank/DDBJ whole genome shotgun (WGS) entry which is preliminary data.</text>
</comment>
<name>A0ABQ5K000_9EUKA</name>
<gene>
    <name evidence="3" type="ORF">ADUPG1_012370</name>
</gene>
<sequence length="839" mass="93251">MQESRRLGITDDEEDSDDIEVPFEVIEHLPRELDPAIQSRFKPQVVNIVLTPTGYDSSYSYPHLVTPFGSNLEFTFLGHLYSSLVYSGDESSGFSNFYSTRTQNEVHNIMSSDVLSNPIDGERGQFQWMLKLPVEGILRDMYVTSVPSHAEYDPKSAIRMSDTTSIFAPSKVANQLFILSSYLDVVCVQDTLSLLWTKNLVSHYEEALEGSNSLFGYRITASAASVVPFRSAIRVREGAEEEENQPSEEVLQAIEAEKIGYLEFTPERLEQAVALAEDGLVATVVTSASFPKIHGRDNDEPDLADAELPQHVFKHHFIGMNAQKGEIVWKTTAKVPKRYGLTILATKTVLEQGTHAMAHSISQKQANELYDLLKRLVFSPSYRSLEKKHGEHSSFLSLYLNLDNTGGMKEKDRLDVADSLCLFTPTHFTLLTAHTGEELMTLVHSPAVTIGPAPSERPRIFYIAKMSLRDMQKLTEEYGADEEEEEEGGENGNNTGSSSKLSGRVSADKDTYILVGLDLVQGNATSNATDSVTQYLPLATAILTKRVFAVPLPNSNHRGNRWSKYIPRISPRPLENKKVSKPPSTIRYSDNDAEDRRIKQSKAQTRPDPILPPPLLVFDPSISSTSISFPDVVIVTPYFDVVCVNVDGDILWTHTLNTESGRVSSGSGDDYDDTDIFDDDLFWDEEEDEDEDDVFSSYSSTGYVAPITITLSAHHYTSSNTAIVVDMDGMMSVLDSKTGELLLNTDRPLDSESIWTVDEESEEQDSQYGSGAVFFANVGQDYGVKTMFVTSPYTNVMDAFHPIVVRTTTLSVLITGVLIVMMSLATLFVVLPEPKKKKE</sequence>
<dbReference type="EMBL" id="BQXS01012452">
    <property type="protein sequence ID" value="GKT23252.1"/>
    <property type="molecule type" value="Genomic_DNA"/>
</dbReference>
<feature type="region of interest" description="Disordered" evidence="1">
    <location>
        <begin position="478"/>
        <end position="503"/>
    </location>
</feature>
<evidence type="ECO:0000256" key="1">
    <source>
        <dbReference type="SAM" id="MobiDB-lite"/>
    </source>
</evidence>
<keyword evidence="2" id="KW-0812">Transmembrane</keyword>
<evidence type="ECO:0000313" key="4">
    <source>
        <dbReference type="Proteomes" id="UP001057375"/>
    </source>
</evidence>
<feature type="compositionally biased region" description="Acidic residues" evidence="1">
    <location>
        <begin position="478"/>
        <end position="489"/>
    </location>
</feature>
<dbReference type="Proteomes" id="UP001057375">
    <property type="component" value="Unassembled WGS sequence"/>
</dbReference>
<accession>A0ABQ5K000</accession>
<proteinExistence type="predicted"/>
<evidence type="ECO:0000313" key="3">
    <source>
        <dbReference type="EMBL" id="GKT23252.1"/>
    </source>
</evidence>
<evidence type="ECO:0008006" key="5">
    <source>
        <dbReference type="Google" id="ProtNLM"/>
    </source>
</evidence>